<proteinExistence type="predicted"/>
<evidence type="ECO:0000313" key="3">
    <source>
        <dbReference type="Proteomes" id="UP001597097"/>
    </source>
</evidence>
<comment type="caution">
    <text evidence="2">The sequence shown here is derived from an EMBL/GenBank/DDBJ whole genome shotgun (WGS) entry which is preliminary data.</text>
</comment>
<name>A0ABW4GXA8_9ACTN</name>
<organism evidence="2 3">
    <name type="scientific">Nonomuraea guangzhouensis</name>
    <dbReference type="NCBI Taxonomy" id="1291555"/>
    <lineage>
        <taxon>Bacteria</taxon>
        <taxon>Bacillati</taxon>
        <taxon>Actinomycetota</taxon>
        <taxon>Actinomycetes</taxon>
        <taxon>Streptosporangiales</taxon>
        <taxon>Streptosporangiaceae</taxon>
        <taxon>Nonomuraea</taxon>
    </lineage>
</organism>
<protein>
    <submittedName>
        <fullName evidence="2">Uncharacterized protein</fullName>
    </submittedName>
</protein>
<dbReference type="Proteomes" id="UP001597097">
    <property type="component" value="Unassembled WGS sequence"/>
</dbReference>
<feature type="compositionally biased region" description="Basic residues" evidence="1">
    <location>
        <begin position="114"/>
        <end position="124"/>
    </location>
</feature>
<sequence>MSTPDGVLAAIDSCLDDYVVSDDAMRWAPDQPEPTPALSIALSVDFSAFADGLARAAQAFAEGFTKGLAPVLSGMQATFHKRAHVGDRKHFRRCPTCNPRGFPKSLPINGHEYNRRRRRRRNLR</sequence>
<reference evidence="3" key="1">
    <citation type="journal article" date="2019" name="Int. J. Syst. Evol. Microbiol.">
        <title>The Global Catalogue of Microorganisms (GCM) 10K type strain sequencing project: providing services to taxonomists for standard genome sequencing and annotation.</title>
        <authorList>
            <consortium name="The Broad Institute Genomics Platform"/>
            <consortium name="The Broad Institute Genome Sequencing Center for Infectious Disease"/>
            <person name="Wu L."/>
            <person name="Ma J."/>
        </authorList>
    </citation>
    <scope>NUCLEOTIDE SEQUENCE [LARGE SCALE GENOMIC DNA]</scope>
    <source>
        <strain evidence="3">CGMCC 1.15399</strain>
    </source>
</reference>
<evidence type="ECO:0000256" key="1">
    <source>
        <dbReference type="SAM" id="MobiDB-lite"/>
    </source>
</evidence>
<evidence type="ECO:0000313" key="2">
    <source>
        <dbReference type="EMBL" id="MFD1546979.1"/>
    </source>
</evidence>
<accession>A0ABW4GXA8</accession>
<dbReference type="EMBL" id="JBHUCM010000070">
    <property type="protein sequence ID" value="MFD1546979.1"/>
    <property type="molecule type" value="Genomic_DNA"/>
</dbReference>
<keyword evidence="3" id="KW-1185">Reference proteome</keyword>
<dbReference type="RefSeq" id="WP_219536614.1">
    <property type="nucleotide sequence ID" value="NZ_JAHKRM010000031.1"/>
</dbReference>
<gene>
    <name evidence="2" type="ORF">ACFSJ0_58775</name>
</gene>
<feature type="region of interest" description="Disordered" evidence="1">
    <location>
        <begin position="87"/>
        <end position="124"/>
    </location>
</feature>